<name>A0A0V1FCX7_TRIPS</name>
<gene>
    <name evidence="2" type="ORF">T4D_10198</name>
</gene>
<sequence>MKPDEYASTFAIKCWVACCPKSSYSWNMQIYTGKLSSGTLDKNQGITKSLKGHNVTCNNFFTLYSLGVELRKENLTLVATLKKQARATMSRELNSSRFAFPKDCSIISYVPKKNKNVLVLSPMHNDTRVSDGKGSKPDITIIIKVVQNDINVFLLKNDCWMPSGISYNILDVSAYSAFLLWTEKHPTWNAGWLHKRRLFLSDLAKL</sequence>
<comment type="caution">
    <text evidence="2">The sequence shown here is derived from an EMBL/GenBank/DDBJ whole genome shotgun (WGS) entry which is preliminary data.</text>
</comment>
<feature type="domain" description="PiggyBac transposable element-derived protein" evidence="1">
    <location>
        <begin position="9"/>
        <end position="131"/>
    </location>
</feature>
<evidence type="ECO:0000313" key="3">
    <source>
        <dbReference type="Proteomes" id="UP000054995"/>
    </source>
</evidence>
<organism evidence="2 3">
    <name type="scientific">Trichinella pseudospiralis</name>
    <name type="common">Parasitic roundworm</name>
    <dbReference type="NCBI Taxonomy" id="6337"/>
    <lineage>
        <taxon>Eukaryota</taxon>
        <taxon>Metazoa</taxon>
        <taxon>Ecdysozoa</taxon>
        <taxon>Nematoda</taxon>
        <taxon>Enoplea</taxon>
        <taxon>Dorylaimia</taxon>
        <taxon>Trichinellida</taxon>
        <taxon>Trichinellidae</taxon>
        <taxon>Trichinella</taxon>
    </lineage>
</organism>
<dbReference type="OrthoDB" id="5919588at2759"/>
<dbReference type="PANTHER" id="PTHR46599:SF6">
    <property type="entry name" value="DUAL SPECIFICITY PHOSPHATASE 26"/>
    <property type="match status" value="1"/>
</dbReference>
<dbReference type="Proteomes" id="UP000054995">
    <property type="component" value="Unassembled WGS sequence"/>
</dbReference>
<protein>
    <recommendedName>
        <fullName evidence="1">PiggyBac transposable element-derived protein domain-containing protein</fullName>
    </recommendedName>
</protein>
<dbReference type="AlphaFoldDB" id="A0A0V1FCX7"/>
<keyword evidence="3" id="KW-1185">Reference proteome</keyword>
<evidence type="ECO:0000259" key="1">
    <source>
        <dbReference type="Pfam" id="PF13843"/>
    </source>
</evidence>
<dbReference type="PANTHER" id="PTHR46599">
    <property type="entry name" value="PIGGYBAC TRANSPOSABLE ELEMENT-DERIVED PROTEIN 4"/>
    <property type="match status" value="1"/>
</dbReference>
<proteinExistence type="predicted"/>
<evidence type="ECO:0000313" key="2">
    <source>
        <dbReference type="EMBL" id="KRY83908.1"/>
    </source>
</evidence>
<accession>A0A0V1FCX7</accession>
<dbReference type="InterPro" id="IPR029526">
    <property type="entry name" value="PGBD"/>
</dbReference>
<reference evidence="2 3" key="1">
    <citation type="submission" date="2015-01" db="EMBL/GenBank/DDBJ databases">
        <title>Evolution of Trichinella species and genotypes.</title>
        <authorList>
            <person name="Korhonen P.K."/>
            <person name="Edoardo P."/>
            <person name="Giuseppe L.R."/>
            <person name="Gasser R.B."/>
        </authorList>
    </citation>
    <scope>NUCLEOTIDE SEQUENCE [LARGE SCALE GENOMIC DNA]</scope>
    <source>
        <strain evidence="2">ISS470</strain>
    </source>
</reference>
<dbReference type="EMBL" id="JYDT01000127">
    <property type="protein sequence ID" value="KRY83908.1"/>
    <property type="molecule type" value="Genomic_DNA"/>
</dbReference>
<dbReference type="Pfam" id="PF13843">
    <property type="entry name" value="DDE_Tnp_1_7"/>
    <property type="match status" value="1"/>
</dbReference>